<evidence type="ECO:0000256" key="6">
    <source>
        <dbReference type="ARBA" id="ARBA00022898"/>
    </source>
</evidence>
<protein>
    <submittedName>
        <fullName evidence="8">Aminotransferase class I/II-fold pyridoxal phosphate-dependent enzyme</fullName>
    </submittedName>
</protein>
<keyword evidence="5" id="KW-0808">Transferase</keyword>
<feature type="domain" description="Aminotransferase class I/classII large" evidence="7">
    <location>
        <begin position="42"/>
        <end position="400"/>
    </location>
</feature>
<comment type="similarity">
    <text evidence="2">Belongs to the class-I pyridoxal-phosphate-dependent aminotransferase family.</text>
</comment>
<accession>A0AAP2XQJ3</accession>
<dbReference type="CDD" id="cd00609">
    <property type="entry name" value="AAT_like"/>
    <property type="match status" value="1"/>
</dbReference>
<dbReference type="SUPFAM" id="SSF53383">
    <property type="entry name" value="PLP-dependent transferases"/>
    <property type="match status" value="1"/>
</dbReference>
<dbReference type="Proteomes" id="UP001204814">
    <property type="component" value="Unassembled WGS sequence"/>
</dbReference>
<dbReference type="Gene3D" id="3.90.1150.10">
    <property type="entry name" value="Aspartate Aminotransferase, domain 1"/>
    <property type="match status" value="1"/>
</dbReference>
<dbReference type="Pfam" id="PF00155">
    <property type="entry name" value="Aminotran_1_2"/>
    <property type="match status" value="1"/>
</dbReference>
<evidence type="ECO:0000313" key="8">
    <source>
        <dbReference type="EMBL" id="MCQ5061128.1"/>
    </source>
</evidence>
<keyword evidence="4 8" id="KW-0032">Aminotransferase</keyword>
<dbReference type="InterPro" id="IPR000796">
    <property type="entry name" value="Asp_trans"/>
</dbReference>
<dbReference type="GO" id="GO:0006520">
    <property type="term" value="P:amino acid metabolic process"/>
    <property type="evidence" value="ECO:0007669"/>
    <property type="project" value="InterPro"/>
</dbReference>
<evidence type="ECO:0000256" key="2">
    <source>
        <dbReference type="ARBA" id="ARBA00007441"/>
    </source>
</evidence>
<evidence type="ECO:0000256" key="4">
    <source>
        <dbReference type="ARBA" id="ARBA00022576"/>
    </source>
</evidence>
<dbReference type="InterPro" id="IPR015421">
    <property type="entry name" value="PyrdxlP-dep_Trfase_major"/>
</dbReference>
<evidence type="ECO:0000256" key="3">
    <source>
        <dbReference type="ARBA" id="ARBA00011738"/>
    </source>
</evidence>
<evidence type="ECO:0000256" key="1">
    <source>
        <dbReference type="ARBA" id="ARBA00001933"/>
    </source>
</evidence>
<dbReference type="PANTHER" id="PTHR11879:SF22">
    <property type="entry name" value="ASPARTATE AMINOTRANSFERASE, MITOCHONDRIAL"/>
    <property type="match status" value="1"/>
</dbReference>
<evidence type="ECO:0000313" key="9">
    <source>
        <dbReference type="Proteomes" id="UP001204814"/>
    </source>
</evidence>
<dbReference type="InterPro" id="IPR015422">
    <property type="entry name" value="PyrdxlP-dep_Trfase_small"/>
</dbReference>
<evidence type="ECO:0000259" key="7">
    <source>
        <dbReference type="Pfam" id="PF00155"/>
    </source>
</evidence>
<dbReference type="EMBL" id="JANGBO010000002">
    <property type="protein sequence ID" value="MCQ5061128.1"/>
    <property type="molecule type" value="Genomic_DNA"/>
</dbReference>
<dbReference type="AlphaFoldDB" id="A0AAP2XQJ3"/>
<dbReference type="PANTHER" id="PTHR11879">
    <property type="entry name" value="ASPARTATE AMINOTRANSFERASE"/>
    <property type="match status" value="1"/>
</dbReference>
<evidence type="ECO:0000256" key="5">
    <source>
        <dbReference type="ARBA" id="ARBA00022679"/>
    </source>
</evidence>
<dbReference type="GO" id="GO:0042802">
    <property type="term" value="F:identical protein binding"/>
    <property type="evidence" value="ECO:0007669"/>
    <property type="project" value="TreeGrafter"/>
</dbReference>
<dbReference type="RefSeq" id="WP_227351823.1">
    <property type="nucleotide sequence ID" value="NZ_JAJDKX010000002.1"/>
</dbReference>
<dbReference type="Gene3D" id="3.40.640.10">
    <property type="entry name" value="Type I PLP-dependent aspartate aminotransferase-like (Major domain)"/>
    <property type="match status" value="1"/>
</dbReference>
<keyword evidence="6" id="KW-0663">Pyridoxal phosphate</keyword>
<comment type="caution">
    <text evidence="8">The sequence shown here is derived from an EMBL/GenBank/DDBJ whole genome shotgun (WGS) entry which is preliminary data.</text>
</comment>
<dbReference type="GO" id="GO:0008483">
    <property type="term" value="F:transaminase activity"/>
    <property type="evidence" value="ECO:0007669"/>
    <property type="project" value="UniProtKB-KW"/>
</dbReference>
<name>A0AAP2XQJ3_9FIRM</name>
<dbReference type="InterPro" id="IPR015424">
    <property type="entry name" value="PyrdxlP-dep_Trfase"/>
</dbReference>
<dbReference type="InterPro" id="IPR004839">
    <property type="entry name" value="Aminotransferase_I/II_large"/>
</dbReference>
<gene>
    <name evidence="8" type="ORF">NE542_04665</name>
</gene>
<proteinExistence type="inferred from homology"/>
<reference evidence="8" key="1">
    <citation type="submission" date="2022-06" db="EMBL/GenBank/DDBJ databases">
        <title>Isolation of gut microbiota from human fecal samples.</title>
        <authorList>
            <person name="Pamer E.G."/>
            <person name="Barat B."/>
            <person name="Waligurski E."/>
            <person name="Medina S."/>
            <person name="Paddock L."/>
            <person name="Mostad J."/>
        </authorList>
    </citation>
    <scope>NUCLEOTIDE SEQUENCE</scope>
    <source>
        <strain evidence="8">DFI.6.24</strain>
    </source>
</reference>
<comment type="cofactor">
    <cofactor evidence="1">
        <name>pyridoxal 5'-phosphate</name>
        <dbReference type="ChEBI" id="CHEBI:597326"/>
    </cofactor>
</comment>
<comment type="subunit">
    <text evidence="3">Homodimer.</text>
</comment>
<sequence>MMKKFIRQNIDHQPIVDNVFKIVSLANDAIAEKGKDKIVNATIGSLYDEDGNLVALDTVFNTYNSLDNRTKAKYASSFSGNPNFRQQVYNWVVQDTKLDLCHSVIGTPGGSGAVSSTILNVLDEGQTLIIPHIAWGNYKSMATIANCKVQAYQMFDGDAFNITSFKETCREVMARQGKVLAIINDPCHNPTGYSMTVEEWDQVIDFCNELSNEGPVIILDDIAYIDYSYNLERSRDYMNAFNRMNDQVMIVVAFSCSKTLTSYGLRCGGAVILARNQEDVRALEILMEKHARASWSNIPNAAMENFVKVTTEHKDEFNAEKAKYVDLLRQRCEVFKKEADECGLAYYPYKEGFFVTLKVEDDDLLTRFHEAMIAQDIYTIKVNKGIRVALCSLSIEKCQGLAFKMKEILDSLK</sequence>
<dbReference type="GO" id="GO:0030170">
    <property type="term" value="F:pyridoxal phosphate binding"/>
    <property type="evidence" value="ECO:0007669"/>
    <property type="project" value="InterPro"/>
</dbReference>
<organism evidence="8 9">
    <name type="scientific">Faecalibacillus intestinalis</name>
    <dbReference type="NCBI Taxonomy" id="1982626"/>
    <lineage>
        <taxon>Bacteria</taxon>
        <taxon>Bacillati</taxon>
        <taxon>Bacillota</taxon>
        <taxon>Erysipelotrichia</taxon>
        <taxon>Erysipelotrichales</taxon>
        <taxon>Coprobacillaceae</taxon>
        <taxon>Faecalibacillus</taxon>
    </lineage>
</organism>